<protein>
    <submittedName>
        <fullName evidence="1">Uncharacterized protein</fullName>
    </submittedName>
</protein>
<dbReference type="EMBL" id="BARS01026612">
    <property type="protein sequence ID" value="GAG02569.1"/>
    <property type="molecule type" value="Genomic_DNA"/>
</dbReference>
<dbReference type="AlphaFoldDB" id="X0U9R3"/>
<proteinExistence type="predicted"/>
<name>X0U9R3_9ZZZZ</name>
<organism evidence="1">
    <name type="scientific">marine sediment metagenome</name>
    <dbReference type="NCBI Taxonomy" id="412755"/>
    <lineage>
        <taxon>unclassified sequences</taxon>
        <taxon>metagenomes</taxon>
        <taxon>ecological metagenomes</taxon>
    </lineage>
</organism>
<comment type="caution">
    <text evidence="1">The sequence shown here is derived from an EMBL/GenBank/DDBJ whole genome shotgun (WGS) entry which is preliminary data.</text>
</comment>
<evidence type="ECO:0000313" key="1">
    <source>
        <dbReference type="EMBL" id="GAG02569.1"/>
    </source>
</evidence>
<sequence>GDYLVVQQFSEYPVQRRPSLYLLTASGERQPLAQGAEITFISWLEVNE</sequence>
<feature type="non-terminal residue" evidence="1">
    <location>
        <position position="1"/>
    </location>
</feature>
<accession>X0U9R3</accession>
<gene>
    <name evidence="1" type="ORF">S01H1_41928</name>
</gene>
<reference evidence="1" key="1">
    <citation type="journal article" date="2014" name="Front. Microbiol.">
        <title>High frequency of phylogenetically diverse reductive dehalogenase-homologous genes in deep subseafloor sedimentary metagenomes.</title>
        <authorList>
            <person name="Kawai M."/>
            <person name="Futagami T."/>
            <person name="Toyoda A."/>
            <person name="Takaki Y."/>
            <person name="Nishi S."/>
            <person name="Hori S."/>
            <person name="Arai W."/>
            <person name="Tsubouchi T."/>
            <person name="Morono Y."/>
            <person name="Uchiyama I."/>
            <person name="Ito T."/>
            <person name="Fujiyama A."/>
            <person name="Inagaki F."/>
            <person name="Takami H."/>
        </authorList>
    </citation>
    <scope>NUCLEOTIDE SEQUENCE</scope>
    <source>
        <strain evidence="1">Expedition CK06-06</strain>
    </source>
</reference>